<feature type="binding site" description="axial binding residue" evidence="7">
    <location>
        <position position="337"/>
    </location>
    <ligand>
        <name>heme c</name>
        <dbReference type="ChEBI" id="CHEBI:61717"/>
        <label>1</label>
    </ligand>
    <ligandPart>
        <name>Fe</name>
        <dbReference type="ChEBI" id="CHEBI:18248"/>
    </ligandPart>
</feature>
<dbReference type="HOGENOM" id="CLU_508744_0_0_7"/>
<feature type="domain" description="Class III cytochrome C" evidence="8">
    <location>
        <begin position="328"/>
        <end position="420"/>
    </location>
</feature>
<dbReference type="SUPFAM" id="SSF48695">
    <property type="entry name" value="Multiheme cytochromes"/>
    <property type="match status" value="1"/>
</dbReference>
<keyword evidence="4" id="KW-0732">Signal</keyword>
<feature type="domain" description="Class III cytochrome C" evidence="8">
    <location>
        <begin position="509"/>
        <end position="583"/>
    </location>
</feature>
<feature type="binding site" description="axial binding residue" evidence="7">
    <location>
        <position position="392"/>
    </location>
    <ligand>
        <name>heme c</name>
        <dbReference type="ChEBI" id="CHEBI:61717"/>
        <label>1</label>
    </ligand>
    <ligandPart>
        <name>Fe</name>
        <dbReference type="ChEBI" id="CHEBI:18248"/>
    </ligandPart>
</feature>
<protein>
    <recommendedName>
        <fullName evidence="8">Class III cytochrome C domain-containing protein</fullName>
    </recommendedName>
</protein>
<keyword evidence="6 7" id="KW-0408">Iron</keyword>
<feature type="binding site" description="axial binding residue" evidence="7">
    <location>
        <position position="361"/>
    </location>
    <ligand>
        <name>heme c</name>
        <dbReference type="ChEBI" id="CHEBI:61717"/>
        <label>1</label>
    </ligand>
    <ligandPart>
        <name>Fe</name>
        <dbReference type="ChEBI" id="CHEBI:18248"/>
    </ligandPart>
</feature>
<feature type="binding site" description="axial binding residue" evidence="7">
    <location>
        <position position="362"/>
    </location>
    <ligand>
        <name>heme c</name>
        <dbReference type="ChEBI" id="CHEBI:61717"/>
        <label>1</label>
    </ligand>
    <ligandPart>
        <name>Fe</name>
        <dbReference type="ChEBI" id="CHEBI:18248"/>
    </ligandPart>
</feature>
<dbReference type="EMBL" id="ADCP02000001">
    <property type="protein sequence ID" value="EFV43271.1"/>
    <property type="molecule type" value="Genomic_DNA"/>
</dbReference>
<evidence type="ECO:0000256" key="4">
    <source>
        <dbReference type="ARBA" id="ARBA00022729"/>
    </source>
</evidence>
<dbReference type="GeneID" id="78084811"/>
<dbReference type="InterPro" id="IPR051829">
    <property type="entry name" value="Multiheme_Cytochr_ET"/>
</dbReference>
<feature type="binding site" description="axial binding residue" evidence="7">
    <location>
        <position position="350"/>
    </location>
    <ligand>
        <name>heme c</name>
        <dbReference type="ChEBI" id="CHEBI:61717"/>
        <label>1</label>
    </ligand>
    <ligandPart>
        <name>Fe</name>
        <dbReference type="ChEBI" id="CHEBI:18248"/>
    </ligandPart>
</feature>
<feature type="binding site" description="axial binding residue" evidence="7">
    <location>
        <position position="358"/>
    </location>
    <ligand>
        <name>heme c</name>
        <dbReference type="ChEBI" id="CHEBI:61717"/>
        <label>1</label>
    </ligand>
    <ligandPart>
        <name>Fe</name>
        <dbReference type="ChEBI" id="CHEBI:18248"/>
    </ligandPart>
</feature>
<evidence type="ECO:0000313" key="10">
    <source>
        <dbReference type="Proteomes" id="UP000006034"/>
    </source>
</evidence>
<feature type="binding site" description="axial binding residue" evidence="7">
    <location>
        <position position="391"/>
    </location>
    <ligand>
        <name>heme c</name>
        <dbReference type="ChEBI" id="CHEBI:61717"/>
        <label>1</label>
    </ligand>
    <ligandPart>
        <name>Fe</name>
        <dbReference type="ChEBI" id="CHEBI:18248"/>
    </ligandPart>
</feature>
<dbReference type="Gene3D" id="3.90.10.10">
    <property type="entry name" value="Cytochrome C3"/>
    <property type="match status" value="4"/>
</dbReference>
<accession>E5Y9L6</accession>
<dbReference type="RefSeq" id="WP_005028858.1">
    <property type="nucleotide sequence ID" value="NZ_KE150238.1"/>
</dbReference>
<dbReference type="NCBIfam" id="NF045713">
    <property type="entry name" value="CxxCH_16_HmcA"/>
    <property type="match status" value="1"/>
</dbReference>
<evidence type="ECO:0000256" key="5">
    <source>
        <dbReference type="ARBA" id="ARBA00022982"/>
    </source>
</evidence>
<feature type="binding site" description="axial binding residue" evidence="7">
    <location>
        <position position="405"/>
    </location>
    <ligand>
        <name>heme c</name>
        <dbReference type="ChEBI" id="CHEBI:61717"/>
        <label>1</label>
    </ligand>
    <ligandPart>
        <name>Fe</name>
        <dbReference type="ChEBI" id="CHEBI:18248"/>
    </ligandPart>
</feature>
<comment type="caution">
    <text evidence="9">The sequence shown here is derived from an EMBL/GenBank/DDBJ whole genome shotgun (WGS) entry which is preliminary data.</text>
</comment>
<evidence type="ECO:0000259" key="8">
    <source>
        <dbReference type="Pfam" id="PF02085"/>
    </source>
</evidence>
<gene>
    <name evidence="9" type="ORF">HMPREF0179_02794</name>
</gene>
<feature type="binding site" description="axial binding residue" evidence="7">
    <location>
        <position position="406"/>
    </location>
    <ligand>
        <name>heme c</name>
        <dbReference type="ChEBI" id="CHEBI:61717"/>
        <label>1</label>
    </ligand>
    <ligandPart>
        <name>Fe</name>
        <dbReference type="ChEBI" id="CHEBI:18248"/>
    </ligandPart>
</feature>
<keyword evidence="1" id="KW-0813">Transport</keyword>
<keyword evidence="3 7" id="KW-0479">Metal-binding</keyword>
<dbReference type="PANTHER" id="PTHR35038">
    <property type="entry name" value="DISSIMILATORY SULFITE REDUCTASE SIRA"/>
    <property type="match status" value="1"/>
</dbReference>
<evidence type="ECO:0000256" key="7">
    <source>
        <dbReference type="PIRSR" id="PIRSR602322-1"/>
    </source>
</evidence>
<dbReference type="AlphaFoldDB" id="E5Y9L6"/>
<feature type="binding site" description="axial binding residue" evidence="7">
    <location>
        <position position="347"/>
    </location>
    <ligand>
        <name>heme c</name>
        <dbReference type="ChEBI" id="CHEBI:61717"/>
        <label>1</label>
    </ligand>
    <ligandPart>
        <name>Fe</name>
        <dbReference type="ChEBI" id="CHEBI:18248"/>
    </ligandPart>
</feature>
<comment type="cofactor">
    <cofactor evidence="7">
        <name>heme c</name>
        <dbReference type="ChEBI" id="CHEBI:61717"/>
    </cofactor>
    <text evidence="7">Binds 4 heme c groups covalently per monomer.</text>
</comment>
<reference evidence="9 10" key="2">
    <citation type="submission" date="2013-04" db="EMBL/GenBank/DDBJ databases">
        <title>The Genome Sequence of Bilophila wadsworthia 3_1_6.</title>
        <authorList>
            <consortium name="The Broad Institute Genomics Platform"/>
            <person name="Earl A."/>
            <person name="Ward D."/>
            <person name="Feldgarden M."/>
            <person name="Gevers D."/>
            <person name="Sibley C."/>
            <person name="Strauss J."/>
            <person name="Allen-Vercoe E."/>
            <person name="Walker B."/>
            <person name="Young S."/>
            <person name="Zeng Q."/>
            <person name="Gargeya S."/>
            <person name="Fitzgerald M."/>
            <person name="Haas B."/>
            <person name="Abouelleil A."/>
            <person name="Allen A.W."/>
            <person name="Alvarado L."/>
            <person name="Arachchi H.M."/>
            <person name="Berlin A.M."/>
            <person name="Chapman S.B."/>
            <person name="Gainer-Dewar J."/>
            <person name="Goldberg J."/>
            <person name="Griggs A."/>
            <person name="Gujja S."/>
            <person name="Hansen M."/>
            <person name="Howarth C."/>
            <person name="Imamovic A."/>
            <person name="Ireland A."/>
            <person name="Larimer J."/>
            <person name="McCowan C."/>
            <person name="Murphy C."/>
            <person name="Pearson M."/>
            <person name="Poon T.W."/>
            <person name="Priest M."/>
            <person name="Roberts A."/>
            <person name="Saif S."/>
            <person name="Shea T."/>
            <person name="Sisk P."/>
            <person name="Sykes S."/>
            <person name="Wortman J."/>
            <person name="Nusbaum C."/>
            <person name="Birren B."/>
        </authorList>
    </citation>
    <scope>NUCLEOTIDE SEQUENCE [LARGE SCALE GENOMIC DNA]</scope>
    <source>
        <strain evidence="9 10">3_1_6</strain>
    </source>
</reference>
<dbReference type="InterPro" id="IPR036280">
    <property type="entry name" value="Multihaem_cyt_sf"/>
</dbReference>
<feature type="binding site" description="axial binding residue" evidence="7">
    <location>
        <position position="402"/>
    </location>
    <ligand>
        <name>heme c</name>
        <dbReference type="ChEBI" id="CHEBI:61717"/>
        <label>1</label>
    </ligand>
    <ligandPart>
        <name>Fe</name>
        <dbReference type="ChEBI" id="CHEBI:18248"/>
    </ligandPart>
</feature>
<keyword evidence="5" id="KW-0249">Electron transport</keyword>
<feature type="domain" description="Class III cytochrome C" evidence="8">
    <location>
        <begin position="48"/>
        <end position="135"/>
    </location>
</feature>
<dbReference type="Proteomes" id="UP000006034">
    <property type="component" value="Unassembled WGS sequence"/>
</dbReference>
<feature type="binding site" description="axial binding residue" evidence="7">
    <location>
        <position position="340"/>
    </location>
    <ligand>
        <name>heme c</name>
        <dbReference type="ChEBI" id="CHEBI:61717"/>
        <label>1</label>
    </ligand>
    <ligandPart>
        <name>Fe</name>
        <dbReference type="ChEBI" id="CHEBI:18248"/>
    </ligandPart>
</feature>
<dbReference type="InterPro" id="IPR020942">
    <property type="entry name" value="Cyt_c_III_dom"/>
</dbReference>
<dbReference type="GO" id="GO:0020037">
    <property type="term" value="F:heme binding"/>
    <property type="evidence" value="ECO:0007669"/>
    <property type="project" value="InterPro"/>
</dbReference>
<dbReference type="InterPro" id="IPR054813">
    <property type="entry name" value="HmcA"/>
</dbReference>
<dbReference type="GO" id="GO:0009055">
    <property type="term" value="F:electron transfer activity"/>
    <property type="evidence" value="ECO:0007669"/>
    <property type="project" value="InterPro"/>
</dbReference>
<dbReference type="CDD" id="cd08168">
    <property type="entry name" value="Cytochrom_C3"/>
    <property type="match status" value="4"/>
</dbReference>
<dbReference type="PRINTS" id="PR00609">
    <property type="entry name" value="CYTOCHROMEC3"/>
</dbReference>
<sequence>MENGRKLLRGIALAAIAVIGLGGIALFASPSLAAQTRPDVIRIDAIGQLKKLEMPPAVFLHDEHTKALAATGQDCSVCHTPTANGHTVKFQRKEDGTDAKKLENIYHNGCIGCHENMASSNQKTGPLDGECRACHDTKLPFKAEQKPVKMGSKSLHYLHVSSKAIVNPANSEENCGVCHHVYDEKLNKLVWKKGQEDACAACHGEKAVGSTPSLQTAVHTKCVWCHENVAQSSRAYLTAQVEAKKAAEPKSTKKLSAKEVQAEAAAEAASIEAAIVTGPTTCAGCHTEEAQSKFKQVNPVPRLMRGQPDATVLLPVNNAKRPVGAPEAGMKPVVFNHKAHEAAVDSCRTCHHVRIESCTVCHTVDGNKDGNFVKLADAMHAKTSDSSCVGCHQQTVMQKKECAGCHGAVPVMPADSCATCHKDVKGITSAQIADGSAFDLTKEQLADIAAKDLAAQPAPAKPFPAVEVPETVTIGALSNDFEPSVFPHRKIYEALVKGAADSGLASAFHTSPTAMCAACHHNSPIADLKTPPKCASCHGIEADKMATSVNKPSLKAAYHQQCMACHDRMKIEKPAATDCAGCHTPRVK</sequence>
<dbReference type="eggNOG" id="COG0484">
    <property type="taxonomic scope" value="Bacteria"/>
</dbReference>
<feature type="binding site" description="axial binding residue" evidence="7">
    <location>
        <position position="351"/>
    </location>
    <ligand>
        <name>heme c</name>
        <dbReference type="ChEBI" id="CHEBI:61717"/>
        <label>1</label>
    </ligand>
    <ligandPart>
        <name>Fe</name>
        <dbReference type="ChEBI" id="CHEBI:18248"/>
    </ligandPart>
</feature>
<evidence type="ECO:0000256" key="6">
    <source>
        <dbReference type="ARBA" id="ARBA00023004"/>
    </source>
</evidence>
<feature type="binding site" description="axial binding residue" evidence="7">
    <location>
        <position position="388"/>
    </location>
    <ligand>
        <name>heme c</name>
        <dbReference type="ChEBI" id="CHEBI:61717"/>
        <label>1</label>
    </ligand>
    <ligandPart>
        <name>Fe</name>
        <dbReference type="ChEBI" id="CHEBI:18248"/>
    </ligandPart>
</feature>
<evidence type="ECO:0000256" key="1">
    <source>
        <dbReference type="ARBA" id="ARBA00022448"/>
    </source>
</evidence>
<dbReference type="GO" id="GO:0046872">
    <property type="term" value="F:metal ion binding"/>
    <property type="evidence" value="ECO:0007669"/>
    <property type="project" value="UniProtKB-KW"/>
</dbReference>
<feature type="binding site" description="axial binding residue" evidence="7">
    <location>
        <position position="352"/>
    </location>
    <ligand>
        <name>heme c</name>
        <dbReference type="ChEBI" id="CHEBI:61717"/>
        <label>1</label>
    </ligand>
    <ligandPart>
        <name>Fe</name>
        <dbReference type="ChEBI" id="CHEBI:18248"/>
    </ligandPart>
</feature>
<evidence type="ECO:0000256" key="3">
    <source>
        <dbReference type="ARBA" id="ARBA00022723"/>
    </source>
</evidence>
<reference evidence="9 10" key="1">
    <citation type="submission" date="2010-10" db="EMBL/GenBank/DDBJ databases">
        <authorList>
            <consortium name="The Broad Institute Genome Sequencing Platform"/>
            <person name="Ward D."/>
            <person name="Earl A."/>
            <person name="Feldgarden M."/>
            <person name="Young S.K."/>
            <person name="Gargeya S."/>
            <person name="Zeng Q."/>
            <person name="Alvarado L."/>
            <person name="Berlin A."/>
            <person name="Bochicchio J."/>
            <person name="Chapman S.B."/>
            <person name="Chen Z."/>
            <person name="Freedman E."/>
            <person name="Gellesch M."/>
            <person name="Goldberg J."/>
            <person name="Griggs A."/>
            <person name="Gujja S."/>
            <person name="Heilman E."/>
            <person name="Heiman D."/>
            <person name="Howarth C."/>
            <person name="Mehta T."/>
            <person name="Neiman D."/>
            <person name="Pearson M."/>
            <person name="Roberts A."/>
            <person name="Saif S."/>
            <person name="Shea T."/>
            <person name="Shenoy N."/>
            <person name="Sisk P."/>
            <person name="Stolte C."/>
            <person name="Sykes S."/>
            <person name="White J."/>
            <person name="Yandava C."/>
            <person name="Allen-Vercoe E."/>
            <person name="Sibley C."/>
            <person name="Ambrose C.E."/>
            <person name="Strauss J."/>
            <person name="Daigneault M."/>
            <person name="Haas B."/>
            <person name="Nusbaum C."/>
            <person name="Birren B."/>
        </authorList>
    </citation>
    <scope>NUCLEOTIDE SEQUENCE [LARGE SCALE GENOMIC DNA]</scope>
    <source>
        <strain evidence="9 10">3_1_6</strain>
    </source>
</reference>
<proteinExistence type="predicted"/>
<keyword evidence="2 7" id="KW-0349">Heme</keyword>
<keyword evidence="10" id="KW-1185">Reference proteome</keyword>
<name>E5Y9L6_BILW3</name>
<dbReference type="InterPro" id="IPR002322">
    <property type="entry name" value="Cyt_c_III"/>
</dbReference>
<evidence type="ECO:0000313" key="9">
    <source>
        <dbReference type="EMBL" id="EFV43271.1"/>
    </source>
</evidence>
<dbReference type="STRING" id="563192.HMPREF0179_02794"/>
<organism evidence="9 10">
    <name type="scientific">Bilophila wadsworthia (strain 3_1_6)</name>
    <dbReference type="NCBI Taxonomy" id="563192"/>
    <lineage>
        <taxon>Bacteria</taxon>
        <taxon>Pseudomonadati</taxon>
        <taxon>Thermodesulfobacteriota</taxon>
        <taxon>Desulfovibrionia</taxon>
        <taxon>Desulfovibrionales</taxon>
        <taxon>Desulfovibrionaceae</taxon>
        <taxon>Bilophila</taxon>
    </lineage>
</organism>
<dbReference type="OrthoDB" id="5427780at2"/>
<dbReference type="Pfam" id="PF02085">
    <property type="entry name" value="Cytochrom_CIII"/>
    <property type="match status" value="3"/>
</dbReference>
<evidence type="ECO:0000256" key="2">
    <source>
        <dbReference type="ARBA" id="ARBA00022617"/>
    </source>
</evidence>